<dbReference type="EMBL" id="AGNK02002097">
    <property type="status" value="NOT_ANNOTATED_CDS"/>
    <property type="molecule type" value="Genomic_DNA"/>
</dbReference>
<dbReference type="InParanoid" id="K3ZGU4"/>
<name>K3ZGU4_SETIT</name>
<dbReference type="AlphaFoldDB" id="K3ZGU4"/>
<reference evidence="2" key="1">
    <citation type="journal article" date="2012" name="Nat. Biotechnol.">
        <title>Reference genome sequence of the model plant Setaria.</title>
        <authorList>
            <person name="Bennetzen J.L."/>
            <person name="Schmutz J."/>
            <person name="Wang H."/>
            <person name="Percifield R."/>
            <person name="Hawkins J."/>
            <person name="Pontaroli A.C."/>
            <person name="Estep M."/>
            <person name="Feng L."/>
            <person name="Vaughn J.N."/>
            <person name="Grimwood J."/>
            <person name="Jenkins J."/>
            <person name="Barry K."/>
            <person name="Lindquist E."/>
            <person name="Hellsten U."/>
            <person name="Deshpande S."/>
            <person name="Wang X."/>
            <person name="Wu X."/>
            <person name="Mitros T."/>
            <person name="Triplett J."/>
            <person name="Yang X."/>
            <person name="Ye C.Y."/>
            <person name="Mauro-Herrera M."/>
            <person name="Wang L."/>
            <person name="Li P."/>
            <person name="Sharma M."/>
            <person name="Sharma R."/>
            <person name="Ronald P.C."/>
            <person name="Panaud O."/>
            <person name="Kellogg E.A."/>
            <person name="Brutnell T.P."/>
            <person name="Doust A.N."/>
            <person name="Tuskan G.A."/>
            <person name="Rokhsar D."/>
            <person name="Devos K.M."/>
        </authorList>
    </citation>
    <scope>NUCLEOTIDE SEQUENCE [LARGE SCALE GENOMIC DNA]</scope>
    <source>
        <strain evidence="2">cv. Yugu1</strain>
    </source>
</reference>
<evidence type="ECO:0000313" key="1">
    <source>
        <dbReference type="EnsemblPlants" id="KQL16984"/>
    </source>
</evidence>
<dbReference type="Proteomes" id="UP000004995">
    <property type="component" value="Unassembled WGS sequence"/>
</dbReference>
<dbReference type="Gramene" id="KQL16984">
    <property type="protein sequence ID" value="KQL16984"/>
    <property type="gene ID" value="SETIT_025796mg"/>
</dbReference>
<sequence length="43" mass="4950">MENMLYPKKGLYFTLDDMVHTYAVGECTINLALHMLNNCREVG</sequence>
<dbReference type="EnsemblPlants" id="KQL16984">
    <property type="protein sequence ID" value="KQL16984"/>
    <property type="gene ID" value="SETIT_025796mg"/>
</dbReference>
<protein>
    <submittedName>
        <fullName evidence="1">Uncharacterized protein</fullName>
    </submittedName>
</protein>
<accession>K3ZGU4</accession>
<evidence type="ECO:0000313" key="2">
    <source>
        <dbReference type="Proteomes" id="UP000004995"/>
    </source>
</evidence>
<reference evidence="1" key="2">
    <citation type="submission" date="2018-08" db="UniProtKB">
        <authorList>
            <consortium name="EnsemblPlants"/>
        </authorList>
    </citation>
    <scope>IDENTIFICATION</scope>
    <source>
        <strain evidence="1">Yugu1</strain>
    </source>
</reference>
<proteinExistence type="predicted"/>
<organism evidence="1 2">
    <name type="scientific">Setaria italica</name>
    <name type="common">Foxtail millet</name>
    <name type="synonym">Panicum italicum</name>
    <dbReference type="NCBI Taxonomy" id="4555"/>
    <lineage>
        <taxon>Eukaryota</taxon>
        <taxon>Viridiplantae</taxon>
        <taxon>Streptophyta</taxon>
        <taxon>Embryophyta</taxon>
        <taxon>Tracheophyta</taxon>
        <taxon>Spermatophyta</taxon>
        <taxon>Magnoliopsida</taxon>
        <taxon>Liliopsida</taxon>
        <taxon>Poales</taxon>
        <taxon>Poaceae</taxon>
        <taxon>PACMAD clade</taxon>
        <taxon>Panicoideae</taxon>
        <taxon>Panicodae</taxon>
        <taxon>Paniceae</taxon>
        <taxon>Cenchrinae</taxon>
        <taxon>Setaria</taxon>
    </lineage>
</organism>
<keyword evidence="2" id="KW-1185">Reference proteome</keyword>
<dbReference type="HOGENOM" id="CLU_3243102_0_0_1"/>